<dbReference type="InterPro" id="IPR005503">
    <property type="entry name" value="FliL"/>
</dbReference>
<dbReference type="Pfam" id="PF03748">
    <property type="entry name" value="FliL"/>
    <property type="match status" value="1"/>
</dbReference>
<evidence type="ECO:0000256" key="3">
    <source>
        <dbReference type="ARBA" id="ARBA00008281"/>
    </source>
</evidence>
<keyword evidence="11" id="KW-0969">Cilium</keyword>
<dbReference type="Proteomes" id="UP000823790">
    <property type="component" value="Unassembled WGS sequence"/>
</dbReference>
<dbReference type="RefSeq" id="WP_209615946.1">
    <property type="nucleotide sequence ID" value="NZ_JAGJRS010000008.1"/>
</dbReference>
<evidence type="ECO:0000256" key="7">
    <source>
        <dbReference type="ARBA" id="ARBA00022779"/>
    </source>
</evidence>
<name>A0ABS4DK20_9GAMM</name>
<keyword evidence="9 10" id="KW-0472">Membrane</keyword>
<evidence type="ECO:0000256" key="1">
    <source>
        <dbReference type="ARBA" id="ARBA00002254"/>
    </source>
</evidence>
<evidence type="ECO:0000256" key="4">
    <source>
        <dbReference type="ARBA" id="ARBA00022475"/>
    </source>
</evidence>
<reference evidence="11 12" key="1">
    <citation type="submission" date="2021-04" db="EMBL/GenBank/DDBJ databases">
        <authorList>
            <person name="Huq M.A."/>
        </authorList>
    </citation>
    <scope>NUCLEOTIDE SEQUENCE [LARGE SCALE GENOMIC DNA]</scope>
    <source>
        <strain evidence="11 12">MAH-13</strain>
    </source>
</reference>
<keyword evidence="11" id="KW-0966">Cell projection</keyword>
<dbReference type="PANTHER" id="PTHR35091">
    <property type="entry name" value="FLAGELLAR PROTEIN FLIL"/>
    <property type="match status" value="1"/>
</dbReference>
<keyword evidence="7 10" id="KW-0283">Flagellar rotation</keyword>
<protein>
    <recommendedName>
        <fullName evidence="10">Flagellar protein FliL</fullName>
    </recommendedName>
</protein>
<sequence length="169" mass="18098">MASTEQEAVAPTKKKRSPLVIGLVVALLAVSGACAYLFTSRGHDKPAAASTDKEGGAAAPAKTQPEFFLPLDPAFVVNFRDDDAMRYLQVGVTLMSHDQAALDTVKGVDPVVRNALVMLFSRQSYSVLTDPAGKQKLQAEALEAVRKIVQARTGKPGIDALYFTSFVMQ</sequence>
<evidence type="ECO:0000313" key="12">
    <source>
        <dbReference type="Proteomes" id="UP000823790"/>
    </source>
</evidence>
<comment type="subcellular location">
    <subcellularLocation>
        <location evidence="10">Cell inner membrane</location>
    </subcellularLocation>
    <subcellularLocation>
        <location evidence="2">Cell membrane</location>
        <topology evidence="2">Single-pass membrane protein</topology>
    </subcellularLocation>
</comment>
<proteinExistence type="inferred from homology"/>
<keyword evidence="4" id="KW-1003">Cell membrane</keyword>
<keyword evidence="6 10" id="KW-0812">Transmembrane</keyword>
<evidence type="ECO:0000256" key="8">
    <source>
        <dbReference type="ARBA" id="ARBA00022989"/>
    </source>
</evidence>
<keyword evidence="10" id="KW-0997">Cell inner membrane</keyword>
<comment type="function">
    <text evidence="1 10">Controls the rotational direction of flagella during chemotaxis.</text>
</comment>
<evidence type="ECO:0000256" key="5">
    <source>
        <dbReference type="ARBA" id="ARBA00022500"/>
    </source>
</evidence>
<comment type="caution">
    <text evidence="11">The sequence shown here is derived from an EMBL/GenBank/DDBJ whole genome shotgun (WGS) entry which is preliminary data.</text>
</comment>
<keyword evidence="5 10" id="KW-0145">Chemotaxis</keyword>
<evidence type="ECO:0000313" key="11">
    <source>
        <dbReference type="EMBL" id="MBP1473385.1"/>
    </source>
</evidence>
<dbReference type="EMBL" id="JAGJRS010000008">
    <property type="protein sequence ID" value="MBP1473385.1"/>
    <property type="molecule type" value="Genomic_DNA"/>
</dbReference>
<keyword evidence="8 10" id="KW-1133">Transmembrane helix</keyword>
<dbReference type="PANTHER" id="PTHR35091:SF2">
    <property type="entry name" value="FLAGELLAR PROTEIN FLIL"/>
    <property type="match status" value="1"/>
</dbReference>
<feature type="transmembrane region" description="Helical" evidence="10">
    <location>
        <begin position="20"/>
        <end position="38"/>
    </location>
</feature>
<evidence type="ECO:0000256" key="9">
    <source>
        <dbReference type="ARBA" id="ARBA00023136"/>
    </source>
</evidence>
<evidence type="ECO:0000256" key="10">
    <source>
        <dbReference type="RuleBase" id="RU364125"/>
    </source>
</evidence>
<accession>A0ABS4DK20</accession>
<evidence type="ECO:0000256" key="6">
    <source>
        <dbReference type="ARBA" id="ARBA00022692"/>
    </source>
</evidence>
<keyword evidence="11" id="KW-0282">Flagellum</keyword>
<organism evidence="11 12">
    <name type="scientific">Frateuria flava</name>
    <dbReference type="NCBI Taxonomy" id="2821489"/>
    <lineage>
        <taxon>Bacteria</taxon>
        <taxon>Pseudomonadati</taxon>
        <taxon>Pseudomonadota</taxon>
        <taxon>Gammaproteobacteria</taxon>
        <taxon>Lysobacterales</taxon>
        <taxon>Rhodanobacteraceae</taxon>
        <taxon>Frateuria</taxon>
    </lineage>
</organism>
<keyword evidence="12" id="KW-1185">Reference proteome</keyword>
<evidence type="ECO:0000256" key="2">
    <source>
        <dbReference type="ARBA" id="ARBA00004162"/>
    </source>
</evidence>
<comment type="similarity">
    <text evidence="3 10">Belongs to the FliL family.</text>
</comment>
<gene>
    <name evidence="11" type="ORF">J7I44_03690</name>
</gene>